<comment type="caution">
    <text evidence="5">The sequence shown here is derived from an EMBL/GenBank/DDBJ whole genome shotgun (WGS) entry which is preliminary data.</text>
</comment>
<dbReference type="Proteomes" id="UP000298021">
    <property type="component" value="Unassembled WGS sequence"/>
</dbReference>
<name>A0A4Z0JH75_9LACO</name>
<dbReference type="InterPro" id="IPR013780">
    <property type="entry name" value="Glyco_hydro_b"/>
</dbReference>
<comment type="similarity">
    <text evidence="1">Belongs to the glycosyl hydrolase 13 family.</text>
</comment>
<keyword evidence="6" id="KW-1185">Reference proteome</keyword>
<accession>A0A4Z0JH75</accession>
<dbReference type="Gene3D" id="2.60.40.1180">
    <property type="entry name" value="Golgi alpha-mannosidase II"/>
    <property type="match status" value="1"/>
</dbReference>
<dbReference type="SUPFAM" id="SSF51445">
    <property type="entry name" value="(Trans)glycosidases"/>
    <property type="match status" value="1"/>
</dbReference>
<dbReference type="PANTHER" id="PTHR10357:SF179">
    <property type="entry name" value="NEUTRAL AND BASIC AMINO ACID TRANSPORT PROTEIN RBAT"/>
    <property type="match status" value="1"/>
</dbReference>
<evidence type="ECO:0000256" key="3">
    <source>
        <dbReference type="ARBA" id="ARBA00023295"/>
    </source>
</evidence>
<dbReference type="EMBL" id="RKLY01000040">
    <property type="protein sequence ID" value="TGD21326.1"/>
    <property type="molecule type" value="Genomic_DNA"/>
</dbReference>
<dbReference type="AlphaFoldDB" id="A0A4Z0JH75"/>
<dbReference type="InterPro" id="IPR045857">
    <property type="entry name" value="O16G_dom_2"/>
</dbReference>
<dbReference type="OrthoDB" id="9805159at2"/>
<dbReference type="InterPro" id="IPR006047">
    <property type="entry name" value="GH13_cat_dom"/>
</dbReference>
<dbReference type="SUPFAM" id="SSF51011">
    <property type="entry name" value="Glycosyl hydrolase domain"/>
    <property type="match status" value="1"/>
</dbReference>
<dbReference type="Gene3D" id="3.90.400.10">
    <property type="entry name" value="Oligo-1,6-glucosidase, Domain 2"/>
    <property type="match status" value="1"/>
</dbReference>
<gene>
    <name evidence="5" type="ORF">EGT49_11395</name>
</gene>
<sequence length="557" mass="64249">MNKTNTWWKDEIFYQIYPASFKDSNNDGVGDIRGIIEELPKIHALGITTIWISPVYKSPMVDNGYDISDYQAINPQFGTMEDLDELIEKAKQLNIKIIMDLVINHTSNLHPWFQSAIKDPNSPYRDFYIFKDGKDGLPPNNWRSNFGDGSSWSLVPGEKNLYYHHVFSPQQPDLNWENKNMRFTIYKMINWWLKKGIAGFRIDAITFIKKDQDFASITPDGSDGLGKVKRKSENIPGIEKFLTELNENTFKPANAVTVGEASGVDYSQLDDFIGNDGYFSMIFDFHYADIDVKSGSEWYRQTDWTVKELQDGINLSQLSIQKYGWGANFLENHDQPRSINKFIKDPNYRNNIGAKALATLFFFLRGCPFIFQGQELGVQNIERNSIEEFNDISSKQNYHRALGEGFSPKQALKYVNDRSRDNARIPYPWNNQVNDGFNQGHQTWLALGKHAKEINWENENSDEDSILNFYRKMIKIRQLPQLRNELINGDFSTISTDSSNIVSYQRGKNIQVYVNLSSEVVDVNLPQHKILLNNYSTNESHKLQPYQAILIEVKNNG</sequence>
<dbReference type="GO" id="GO:0004556">
    <property type="term" value="F:alpha-amylase activity"/>
    <property type="evidence" value="ECO:0007669"/>
    <property type="project" value="TreeGrafter"/>
</dbReference>
<organism evidence="5 6">
    <name type="scientific">Companilactobacillus suantsaicola</name>
    <dbReference type="NCBI Taxonomy" id="2487723"/>
    <lineage>
        <taxon>Bacteria</taxon>
        <taxon>Bacillati</taxon>
        <taxon>Bacillota</taxon>
        <taxon>Bacilli</taxon>
        <taxon>Lactobacillales</taxon>
        <taxon>Lactobacillaceae</taxon>
        <taxon>Companilactobacillus</taxon>
    </lineage>
</organism>
<evidence type="ECO:0000313" key="6">
    <source>
        <dbReference type="Proteomes" id="UP000298021"/>
    </source>
</evidence>
<evidence type="ECO:0000256" key="2">
    <source>
        <dbReference type="ARBA" id="ARBA00022801"/>
    </source>
</evidence>
<evidence type="ECO:0000313" key="5">
    <source>
        <dbReference type="EMBL" id="TGD21326.1"/>
    </source>
</evidence>
<keyword evidence="2" id="KW-0378">Hydrolase</keyword>
<dbReference type="FunFam" id="3.20.20.80:FF:000064">
    <property type="entry name" value="Oligo-1,6-glucosidase"/>
    <property type="match status" value="2"/>
</dbReference>
<feature type="domain" description="Glycosyl hydrolase family 13 catalytic" evidence="4">
    <location>
        <begin position="15"/>
        <end position="424"/>
    </location>
</feature>
<dbReference type="CDD" id="cd11333">
    <property type="entry name" value="AmyAc_SI_OligoGlu_DGase"/>
    <property type="match status" value="1"/>
</dbReference>
<dbReference type="GO" id="GO:0009313">
    <property type="term" value="P:oligosaccharide catabolic process"/>
    <property type="evidence" value="ECO:0007669"/>
    <property type="project" value="TreeGrafter"/>
</dbReference>
<dbReference type="Gene3D" id="3.20.20.80">
    <property type="entry name" value="Glycosidases"/>
    <property type="match status" value="1"/>
</dbReference>
<dbReference type="SMART" id="SM00642">
    <property type="entry name" value="Aamy"/>
    <property type="match status" value="1"/>
</dbReference>
<keyword evidence="3" id="KW-0326">Glycosidase</keyword>
<dbReference type="RefSeq" id="WP_135374417.1">
    <property type="nucleotide sequence ID" value="NZ_RKLY01000040.1"/>
</dbReference>
<dbReference type="InterPro" id="IPR017853">
    <property type="entry name" value="GH"/>
</dbReference>
<reference evidence="5 6" key="1">
    <citation type="submission" date="2018-10" db="EMBL/GenBank/DDBJ databases">
        <title>Lactobacillus sp. R7 and Lactobacillus sp. R19 isolated from fermented mustard green product of Taiwan.</title>
        <authorList>
            <person name="Lin S.-T."/>
        </authorList>
    </citation>
    <scope>NUCLEOTIDE SEQUENCE [LARGE SCALE GENOMIC DNA]</scope>
    <source>
        <strain evidence="5 6">BCRC 81127</strain>
    </source>
</reference>
<proteinExistence type="inferred from homology"/>
<protein>
    <submittedName>
        <fullName evidence="5">Alpha-glucosidase</fullName>
    </submittedName>
</protein>
<evidence type="ECO:0000259" key="4">
    <source>
        <dbReference type="SMART" id="SM00642"/>
    </source>
</evidence>
<dbReference type="PANTHER" id="PTHR10357">
    <property type="entry name" value="ALPHA-AMYLASE FAMILY MEMBER"/>
    <property type="match status" value="1"/>
</dbReference>
<evidence type="ECO:0000256" key="1">
    <source>
        <dbReference type="ARBA" id="ARBA00008061"/>
    </source>
</evidence>
<dbReference type="Pfam" id="PF00128">
    <property type="entry name" value="Alpha-amylase"/>
    <property type="match status" value="1"/>
</dbReference>
<dbReference type="FunFam" id="3.90.400.10:FF:000002">
    <property type="entry name" value="Sucrose isomerase"/>
    <property type="match status" value="1"/>
</dbReference>